<proteinExistence type="predicted"/>
<dbReference type="AlphaFoldDB" id="A0A2W5NNM8"/>
<dbReference type="Proteomes" id="UP000249082">
    <property type="component" value="Unassembled WGS sequence"/>
</dbReference>
<evidence type="ECO:0000313" key="3">
    <source>
        <dbReference type="Proteomes" id="UP000249082"/>
    </source>
</evidence>
<reference evidence="2 3" key="1">
    <citation type="submission" date="2017-08" db="EMBL/GenBank/DDBJ databases">
        <title>Infants hospitalized years apart are colonized by the same room-sourced microbial strains.</title>
        <authorList>
            <person name="Brooks B."/>
            <person name="Olm M.R."/>
            <person name="Firek B.A."/>
            <person name="Baker R."/>
            <person name="Thomas B.C."/>
            <person name="Morowitz M.J."/>
            <person name="Banfield J.F."/>
        </authorList>
    </citation>
    <scope>NUCLEOTIDE SEQUENCE [LARGE SCALE GENOMIC DNA]</scope>
    <source>
        <strain evidence="2">S2_005_002_R2_33</strain>
    </source>
</reference>
<evidence type="ECO:0000313" key="2">
    <source>
        <dbReference type="EMBL" id="PZQ54098.1"/>
    </source>
</evidence>
<name>A0A2W5NNM8_9SPHN</name>
<gene>
    <name evidence="2" type="ORF">DI555_13560</name>
</gene>
<dbReference type="Pfam" id="PF13617">
    <property type="entry name" value="Lipoprotein_19"/>
    <property type="match status" value="1"/>
</dbReference>
<comment type="caution">
    <text evidence="2">The sequence shown here is derived from an EMBL/GenBank/DDBJ whole genome shotgun (WGS) entry which is preliminary data.</text>
</comment>
<accession>A0A2W5NNM8</accession>
<keyword evidence="2" id="KW-0449">Lipoprotein</keyword>
<dbReference type="InterPro" id="IPR025985">
    <property type="entry name" value="YnbE"/>
</dbReference>
<evidence type="ECO:0000256" key="1">
    <source>
        <dbReference type="SAM" id="MobiDB-lite"/>
    </source>
</evidence>
<protein>
    <submittedName>
        <fullName evidence="2">YnbE family lipoprotein</fullName>
    </submittedName>
</protein>
<sequence length="95" mass="10114">MKALELTGNVPAATSPAMMSQAQHDPQHEGFRFGGRAVCAAMLALGFGSALGGCVNVSAPDKPIVIELNINIRQEVIYRLSQDAENTIKQNEGVF</sequence>
<organism evidence="2 3">
    <name type="scientific">Novosphingobium pentaromativorans</name>
    <dbReference type="NCBI Taxonomy" id="205844"/>
    <lineage>
        <taxon>Bacteria</taxon>
        <taxon>Pseudomonadati</taxon>
        <taxon>Pseudomonadota</taxon>
        <taxon>Alphaproteobacteria</taxon>
        <taxon>Sphingomonadales</taxon>
        <taxon>Sphingomonadaceae</taxon>
        <taxon>Novosphingobium</taxon>
    </lineage>
</organism>
<dbReference type="EMBL" id="QFPX01000010">
    <property type="protein sequence ID" value="PZQ54098.1"/>
    <property type="molecule type" value="Genomic_DNA"/>
</dbReference>
<feature type="region of interest" description="Disordered" evidence="1">
    <location>
        <begin position="1"/>
        <end position="26"/>
    </location>
</feature>